<evidence type="ECO:0000313" key="1">
    <source>
        <dbReference type="EMBL" id="PIS41491.1"/>
    </source>
</evidence>
<evidence type="ECO:0008006" key="3">
    <source>
        <dbReference type="Google" id="ProtNLM"/>
    </source>
</evidence>
<feature type="non-terminal residue" evidence="1">
    <location>
        <position position="306"/>
    </location>
</feature>
<organism evidence="1 2">
    <name type="scientific">Candidatus Kerfeldbacteria bacterium CG08_land_8_20_14_0_20_42_7</name>
    <dbReference type="NCBI Taxonomy" id="2014245"/>
    <lineage>
        <taxon>Bacteria</taxon>
        <taxon>Candidatus Kerfeldiibacteriota</taxon>
    </lineage>
</organism>
<accession>A0A2H0YSL5</accession>
<dbReference type="Gene3D" id="3.40.50.300">
    <property type="entry name" value="P-loop containing nucleotide triphosphate hydrolases"/>
    <property type="match status" value="1"/>
</dbReference>
<sequence length="306" mass="35850">MNRLNPQPNIVDRMFRDIKVRRAIVQQSHYWFFNFYFHHYVTYKTAPFQREIFAYTENTDIQNLFLVAFRGSGKSTILTMSYPIWAILGKQQKKFVLILCQTRSQAKQHMMNLKRELEGNILLQNDLGPFQEENDEWGSSSLVFSRLNARITAASTEQSIRGLRHNQHRPDLIIGDDVEDIASTKTHEGRQKTYQWLTGEVIPAGDLHTRLIIVGNLLHEDSLLMHLKRDIEEGQTNGIFKQYPLLDTKNNIAWPGKYPSMTDVEAEKKKLGNEIAWQREFLLHIVPSEEQVIHPEWIHYYDTLPE</sequence>
<dbReference type="InterPro" id="IPR027417">
    <property type="entry name" value="P-loop_NTPase"/>
</dbReference>
<evidence type="ECO:0000313" key="2">
    <source>
        <dbReference type="Proteomes" id="UP000228711"/>
    </source>
</evidence>
<gene>
    <name evidence="1" type="ORF">COT25_02810</name>
</gene>
<proteinExistence type="predicted"/>
<protein>
    <recommendedName>
        <fullName evidence="3">Terminase large subunit gp17-like C-terminal domain-containing protein</fullName>
    </recommendedName>
</protein>
<dbReference type="AlphaFoldDB" id="A0A2H0YSL5"/>
<dbReference type="SUPFAM" id="SSF52540">
    <property type="entry name" value="P-loop containing nucleoside triphosphate hydrolases"/>
    <property type="match status" value="1"/>
</dbReference>
<comment type="caution">
    <text evidence="1">The sequence shown here is derived from an EMBL/GenBank/DDBJ whole genome shotgun (WGS) entry which is preliminary data.</text>
</comment>
<reference evidence="2" key="1">
    <citation type="submission" date="2017-09" db="EMBL/GenBank/DDBJ databases">
        <title>Depth-based differentiation of microbial function through sediment-hosted aquifers and enrichment of novel symbionts in the deep terrestrial subsurface.</title>
        <authorList>
            <person name="Probst A.J."/>
            <person name="Ladd B."/>
            <person name="Jarett J.K."/>
            <person name="Geller-Mcgrath D.E."/>
            <person name="Sieber C.M.K."/>
            <person name="Emerson J.B."/>
            <person name="Anantharaman K."/>
            <person name="Thomas B.C."/>
            <person name="Malmstrom R."/>
            <person name="Stieglmeier M."/>
            <person name="Klingl A."/>
            <person name="Woyke T."/>
            <person name="Ryan C.M."/>
            <person name="Banfield J.F."/>
        </authorList>
    </citation>
    <scope>NUCLEOTIDE SEQUENCE [LARGE SCALE GENOMIC DNA]</scope>
</reference>
<name>A0A2H0YSL5_9BACT</name>
<dbReference type="Proteomes" id="UP000228711">
    <property type="component" value="Unassembled WGS sequence"/>
</dbReference>
<dbReference type="EMBL" id="PEXV01000094">
    <property type="protein sequence ID" value="PIS41491.1"/>
    <property type="molecule type" value="Genomic_DNA"/>
</dbReference>